<comment type="caution">
    <text evidence="5">The sequence shown here is derived from an EMBL/GenBank/DDBJ whole genome shotgun (WGS) entry which is preliminary data.</text>
</comment>
<feature type="coiled-coil region" evidence="3">
    <location>
        <begin position="4"/>
        <end position="76"/>
    </location>
</feature>
<dbReference type="PANTHER" id="PTHR45721:SF5">
    <property type="entry name" value="PRELAMIN-A_C"/>
    <property type="match status" value="1"/>
</dbReference>
<dbReference type="GO" id="GO:0005200">
    <property type="term" value="F:structural constituent of cytoskeleton"/>
    <property type="evidence" value="ECO:0007669"/>
    <property type="project" value="TreeGrafter"/>
</dbReference>
<evidence type="ECO:0000256" key="3">
    <source>
        <dbReference type="SAM" id="Coils"/>
    </source>
</evidence>
<dbReference type="GO" id="GO:0006998">
    <property type="term" value="P:nuclear envelope organization"/>
    <property type="evidence" value="ECO:0007669"/>
    <property type="project" value="TreeGrafter"/>
</dbReference>
<evidence type="ECO:0000313" key="5">
    <source>
        <dbReference type="EMBL" id="KAG5842815.1"/>
    </source>
</evidence>
<dbReference type="EMBL" id="JAFIRN010000009">
    <property type="protein sequence ID" value="KAG5842815.1"/>
    <property type="molecule type" value="Genomic_DNA"/>
</dbReference>
<keyword evidence="1" id="KW-0403">Intermediate filament</keyword>
<organism evidence="5 6">
    <name type="scientific">Anguilla anguilla</name>
    <name type="common">European freshwater eel</name>
    <name type="synonym">Muraena anguilla</name>
    <dbReference type="NCBI Taxonomy" id="7936"/>
    <lineage>
        <taxon>Eukaryota</taxon>
        <taxon>Metazoa</taxon>
        <taxon>Chordata</taxon>
        <taxon>Craniata</taxon>
        <taxon>Vertebrata</taxon>
        <taxon>Euteleostomi</taxon>
        <taxon>Actinopterygii</taxon>
        <taxon>Neopterygii</taxon>
        <taxon>Teleostei</taxon>
        <taxon>Anguilliformes</taxon>
        <taxon>Anguillidae</taxon>
        <taxon>Anguilla</taxon>
    </lineage>
</organism>
<protein>
    <recommendedName>
        <fullName evidence="4">IF rod domain-containing protein</fullName>
    </recommendedName>
</protein>
<dbReference type="PROSITE" id="PS51842">
    <property type="entry name" value="IF_ROD_2"/>
    <property type="match status" value="1"/>
</dbReference>
<dbReference type="Proteomes" id="UP001044222">
    <property type="component" value="Chromosome 9"/>
</dbReference>
<dbReference type="GO" id="GO:0051664">
    <property type="term" value="P:nuclear pore localization"/>
    <property type="evidence" value="ECO:0007669"/>
    <property type="project" value="TreeGrafter"/>
</dbReference>
<accession>A0A9D3M8N8</accession>
<gene>
    <name evidence="5" type="ORF">ANANG_G00181750</name>
</gene>
<dbReference type="InterPro" id="IPR039008">
    <property type="entry name" value="IF_rod_dom"/>
</dbReference>
<dbReference type="GO" id="GO:0005882">
    <property type="term" value="C:intermediate filament"/>
    <property type="evidence" value="ECO:0007669"/>
    <property type="project" value="UniProtKB-KW"/>
</dbReference>
<feature type="domain" description="IF rod" evidence="4">
    <location>
        <begin position="1"/>
        <end position="82"/>
    </location>
</feature>
<dbReference type="GO" id="GO:0090435">
    <property type="term" value="P:protein localization to nuclear envelope"/>
    <property type="evidence" value="ECO:0007669"/>
    <property type="project" value="TreeGrafter"/>
</dbReference>
<dbReference type="GO" id="GO:0007097">
    <property type="term" value="P:nuclear migration"/>
    <property type="evidence" value="ECO:0007669"/>
    <property type="project" value="TreeGrafter"/>
</dbReference>
<evidence type="ECO:0000256" key="1">
    <source>
        <dbReference type="ARBA" id="ARBA00022754"/>
    </source>
</evidence>
<evidence type="ECO:0000256" key="2">
    <source>
        <dbReference type="ARBA" id="ARBA00023054"/>
    </source>
</evidence>
<dbReference type="GO" id="GO:0005652">
    <property type="term" value="C:nuclear lamina"/>
    <property type="evidence" value="ECO:0007669"/>
    <property type="project" value="TreeGrafter"/>
</dbReference>
<dbReference type="GO" id="GO:0031507">
    <property type="term" value="P:heterochromatin formation"/>
    <property type="evidence" value="ECO:0007669"/>
    <property type="project" value="TreeGrafter"/>
</dbReference>
<name>A0A9D3M8N8_ANGAN</name>
<reference evidence="5" key="1">
    <citation type="submission" date="2021-01" db="EMBL/GenBank/DDBJ databases">
        <title>A chromosome-scale assembly of European eel, Anguilla anguilla.</title>
        <authorList>
            <person name="Henkel C."/>
            <person name="Jong-Raadsen S.A."/>
            <person name="Dufour S."/>
            <person name="Weltzien F.-A."/>
            <person name="Palstra A.P."/>
            <person name="Pelster B."/>
            <person name="Spaink H.P."/>
            <person name="Van Den Thillart G.E."/>
            <person name="Jansen H."/>
            <person name="Zahm M."/>
            <person name="Klopp C."/>
            <person name="Cedric C."/>
            <person name="Louis A."/>
            <person name="Berthelot C."/>
            <person name="Parey E."/>
            <person name="Roest Crollius H."/>
            <person name="Montfort J."/>
            <person name="Robinson-Rechavi M."/>
            <person name="Bucao C."/>
            <person name="Bouchez O."/>
            <person name="Gislard M."/>
            <person name="Lluch J."/>
            <person name="Milhes M."/>
            <person name="Lampietro C."/>
            <person name="Lopez Roques C."/>
            <person name="Donnadieu C."/>
            <person name="Braasch I."/>
            <person name="Desvignes T."/>
            <person name="Postlethwait J."/>
            <person name="Bobe J."/>
            <person name="Guiguen Y."/>
            <person name="Dirks R."/>
        </authorList>
    </citation>
    <scope>NUCLEOTIDE SEQUENCE</scope>
    <source>
        <strain evidence="5">Tag_6206</strain>
        <tissue evidence="5">Liver</tissue>
    </source>
</reference>
<evidence type="ECO:0000313" key="6">
    <source>
        <dbReference type="Proteomes" id="UP001044222"/>
    </source>
</evidence>
<evidence type="ECO:0000259" key="4">
    <source>
        <dbReference type="PROSITE" id="PS51842"/>
    </source>
</evidence>
<dbReference type="PANTHER" id="PTHR45721">
    <property type="entry name" value="LAMIN DM0-RELATED"/>
    <property type="match status" value="1"/>
</dbReference>
<dbReference type="Pfam" id="PF00038">
    <property type="entry name" value="Filament"/>
    <property type="match status" value="1"/>
</dbReference>
<keyword evidence="2 3" id="KW-0175">Coiled coil</keyword>
<keyword evidence="6" id="KW-1185">Reference proteome</keyword>
<dbReference type="AlphaFoldDB" id="A0A9D3M8N8"/>
<sequence>MLRRVDAENRIQTLKEELEFQKNIYAEELRETRRRHETRVVEVNNGEQMDFESKLAEALMEMRAQHEEQLRMYKQEMEKTYN</sequence>
<proteinExistence type="predicted"/>
<dbReference type="Gene3D" id="1.20.5.1160">
    <property type="entry name" value="Vasodilator-stimulated phosphoprotein"/>
    <property type="match status" value="1"/>
</dbReference>